<sequence length="308" mass="36261">MRFSINFKLIIVLSYTFISCEKAQQINYELLDNKNWYFCRTDDESADMKYDYLEGGILKLTYDLYDSSKSVSFINANTSIVLDSINVLHEFYDTNSNLGHITSLTEDTLIIAMRTPLNLHLYNGSYIPFEIDTLRFTSSYKNVDFFSLEGYYPKFKVLSFYFLLNKIKVEITPNGILYLNNKGVNYKGQLNEEELSILKKKLLIACYISKIDRVFFKTNLRIGLGECWNSNIKMNIQLEENHELSEENDFLLRHLRLRNNELSIYINEDFCYDYNLGELTNYIKNLSETVEVQKVIDNHDFIIDKKEL</sequence>
<gene>
    <name evidence="1" type="ORF">HGP29_28175</name>
</gene>
<dbReference type="RefSeq" id="WP_168885809.1">
    <property type="nucleotide sequence ID" value="NZ_JABAIL010000052.1"/>
</dbReference>
<organism evidence="1 2">
    <name type="scientific">Flammeovirga agarivorans</name>
    <dbReference type="NCBI Taxonomy" id="2726742"/>
    <lineage>
        <taxon>Bacteria</taxon>
        <taxon>Pseudomonadati</taxon>
        <taxon>Bacteroidota</taxon>
        <taxon>Cytophagia</taxon>
        <taxon>Cytophagales</taxon>
        <taxon>Flammeovirgaceae</taxon>
        <taxon>Flammeovirga</taxon>
    </lineage>
</organism>
<comment type="caution">
    <text evidence="1">The sequence shown here is derived from an EMBL/GenBank/DDBJ whole genome shotgun (WGS) entry which is preliminary data.</text>
</comment>
<evidence type="ECO:0000313" key="1">
    <source>
        <dbReference type="EMBL" id="NLR95107.1"/>
    </source>
</evidence>
<dbReference type="AlphaFoldDB" id="A0A7X8SRV7"/>
<accession>A0A7X8SRV7</accession>
<dbReference type="EMBL" id="JABAIL010000052">
    <property type="protein sequence ID" value="NLR95107.1"/>
    <property type="molecule type" value="Genomic_DNA"/>
</dbReference>
<name>A0A7X8SRV7_9BACT</name>
<reference evidence="1 2" key="1">
    <citation type="submission" date="2020-04" db="EMBL/GenBank/DDBJ databases">
        <title>Flammeovirga sp. SR4, a novel species isolated from seawater.</title>
        <authorList>
            <person name="Wang X."/>
        </authorList>
    </citation>
    <scope>NUCLEOTIDE SEQUENCE [LARGE SCALE GENOMIC DNA]</scope>
    <source>
        <strain evidence="1 2">SR4</strain>
    </source>
</reference>
<dbReference type="PROSITE" id="PS51257">
    <property type="entry name" value="PROKAR_LIPOPROTEIN"/>
    <property type="match status" value="1"/>
</dbReference>
<dbReference type="Proteomes" id="UP000585050">
    <property type="component" value="Unassembled WGS sequence"/>
</dbReference>
<evidence type="ECO:0000313" key="2">
    <source>
        <dbReference type="Proteomes" id="UP000585050"/>
    </source>
</evidence>
<protein>
    <recommendedName>
        <fullName evidence="3">Lipoprotein</fullName>
    </recommendedName>
</protein>
<evidence type="ECO:0008006" key="3">
    <source>
        <dbReference type="Google" id="ProtNLM"/>
    </source>
</evidence>
<proteinExistence type="predicted"/>
<keyword evidence="2" id="KW-1185">Reference proteome</keyword>